<reference evidence="1 2" key="1">
    <citation type="journal article" date="2011" name="PLoS Genet.">
        <title>Genomic analysis of the necrotrophic fungal pathogens Sclerotinia sclerotiorum and Botrytis cinerea.</title>
        <authorList>
            <person name="Amselem J."/>
            <person name="Cuomo C.A."/>
            <person name="van Kan J.A."/>
            <person name="Viaud M."/>
            <person name="Benito E.P."/>
            <person name="Couloux A."/>
            <person name="Coutinho P.M."/>
            <person name="de Vries R.P."/>
            <person name="Dyer P.S."/>
            <person name="Fillinger S."/>
            <person name="Fournier E."/>
            <person name="Gout L."/>
            <person name="Hahn M."/>
            <person name="Kohn L."/>
            <person name="Lapalu N."/>
            <person name="Plummer K.M."/>
            <person name="Pradier J.M."/>
            <person name="Quevillon E."/>
            <person name="Sharon A."/>
            <person name="Simon A."/>
            <person name="ten Have A."/>
            <person name="Tudzynski B."/>
            <person name="Tudzynski P."/>
            <person name="Wincker P."/>
            <person name="Andrew M."/>
            <person name="Anthouard V."/>
            <person name="Beever R.E."/>
            <person name="Beffa R."/>
            <person name="Benoit I."/>
            <person name="Bouzid O."/>
            <person name="Brault B."/>
            <person name="Chen Z."/>
            <person name="Choquer M."/>
            <person name="Collemare J."/>
            <person name="Cotton P."/>
            <person name="Danchin E.G."/>
            <person name="Da Silva C."/>
            <person name="Gautier A."/>
            <person name="Giraud C."/>
            <person name="Giraud T."/>
            <person name="Gonzalez C."/>
            <person name="Grossetete S."/>
            <person name="Guldener U."/>
            <person name="Henrissat B."/>
            <person name="Howlett B.J."/>
            <person name="Kodira C."/>
            <person name="Kretschmer M."/>
            <person name="Lappartient A."/>
            <person name="Leroch M."/>
            <person name="Levis C."/>
            <person name="Mauceli E."/>
            <person name="Neuveglise C."/>
            <person name="Oeser B."/>
            <person name="Pearson M."/>
            <person name="Poulain J."/>
            <person name="Poussereau N."/>
            <person name="Quesneville H."/>
            <person name="Rascle C."/>
            <person name="Schumacher J."/>
            <person name="Segurens B."/>
            <person name="Sexton A."/>
            <person name="Silva E."/>
            <person name="Sirven C."/>
            <person name="Soanes D.M."/>
            <person name="Talbot N.J."/>
            <person name="Templeton M."/>
            <person name="Yandava C."/>
            <person name="Yarden O."/>
            <person name="Zeng Q."/>
            <person name="Rollins J.A."/>
            <person name="Lebrun M.H."/>
            <person name="Dickman M."/>
        </authorList>
    </citation>
    <scope>NUCLEOTIDE SEQUENCE [LARGE SCALE GENOMIC DNA]</scope>
    <source>
        <strain evidence="1 2">B05.10</strain>
    </source>
</reference>
<reference evidence="1 2" key="2">
    <citation type="journal article" date="2012" name="Eukaryot. Cell">
        <title>Genome update of Botrytis cinerea strains B05.10 and T4.</title>
        <authorList>
            <person name="Staats M."/>
            <person name="van Kan J.A."/>
        </authorList>
    </citation>
    <scope>NUCLEOTIDE SEQUENCE [LARGE SCALE GENOMIC DNA]</scope>
    <source>
        <strain evidence="1 2">B05.10</strain>
    </source>
</reference>
<name>A0A384JHV0_BOTFB</name>
<gene>
    <name evidence="1" type="ORF">BCIN_05g03910</name>
</gene>
<evidence type="ECO:0000313" key="2">
    <source>
        <dbReference type="Proteomes" id="UP000001798"/>
    </source>
</evidence>
<accession>A0A384JHV0</accession>
<dbReference type="VEuPathDB" id="FungiDB:Bcin05g03910"/>
<evidence type="ECO:0000313" key="1">
    <source>
        <dbReference type="EMBL" id="ATZ50001.1"/>
    </source>
</evidence>
<dbReference type="Proteomes" id="UP000001798">
    <property type="component" value="Chromosome 5"/>
</dbReference>
<dbReference type="KEGG" id="bfu:BCIN_05g03910"/>
<sequence>MPSFHYIIGILSAALPRFLHGRIEFSRRNSCILAKPHHFDFSAAKPLAWLCAFERRSSFCSDTQTIGKTIHHMSHYWLSIRNPGERASRLSQLGVPEDMLHARDSQHVCRSPSSSDRATRAGTKTLTNLIKW</sequence>
<organism evidence="1 2">
    <name type="scientific">Botryotinia fuckeliana (strain B05.10)</name>
    <name type="common">Noble rot fungus</name>
    <name type="synonym">Botrytis cinerea</name>
    <dbReference type="NCBI Taxonomy" id="332648"/>
    <lineage>
        <taxon>Eukaryota</taxon>
        <taxon>Fungi</taxon>
        <taxon>Dikarya</taxon>
        <taxon>Ascomycota</taxon>
        <taxon>Pezizomycotina</taxon>
        <taxon>Leotiomycetes</taxon>
        <taxon>Helotiales</taxon>
        <taxon>Sclerotiniaceae</taxon>
        <taxon>Botrytis</taxon>
    </lineage>
</organism>
<proteinExistence type="predicted"/>
<dbReference type="GeneID" id="36394183"/>
<dbReference type="EMBL" id="CP009809">
    <property type="protein sequence ID" value="ATZ50001.1"/>
    <property type="molecule type" value="Genomic_DNA"/>
</dbReference>
<dbReference type="RefSeq" id="XP_024548769.1">
    <property type="nucleotide sequence ID" value="XM_024692985.1"/>
</dbReference>
<keyword evidence="2" id="KW-1185">Reference proteome</keyword>
<dbReference type="AlphaFoldDB" id="A0A384JHV0"/>
<protein>
    <submittedName>
        <fullName evidence="1">Uncharacterized protein</fullName>
    </submittedName>
</protein>
<reference evidence="1 2" key="3">
    <citation type="journal article" date="2017" name="Mol. Plant Pathol.">
        <title>A gapless genome sequence of the fungus Botrytis cinerea.</title>
        <authorList>
            <person name="Van Kan J.A."/>
            <person name="Stassen J.H."/>
            <person name="Mosbach A."/>
            <person name="Van Der Lee T.A."/>
            <person name="Faino L."/>
            <person name="Farmer A.D."/>
            <person name="Papasotiriou D.G."/>
            <person name="Zhou S."/>
            <person name="Seidl M.F."/>
            <person name="Cottam E."/>
            <person name="Edel D."/>
            <person name="Hahn M."/>
            <person name="Schwartz D.C."/>
            <person name="Dietrich R.A."/>
            <person name="Widdison S."/>
            <person name="Scalliet G."/>
        </authorList>
    </citation>
    <scope>NUCLEOTIDE SEQUENCE [LARGE SCALE GENOMIC DNA]</scope>
    <source>
        <strain evidence="1 2">B05.10</strain>
    </source>
</reference>